<evidence type="ECO:0000313" key="4">
    <source>
        <dbReference type="Proteomes" id="UP000291286"/>
    </source>
</evidence>
<comment type="similarity">
    <text evidence="1">Belongs to the RelE toxin family.</text>
</comment>
<gene>
    <name evidence="3" type="ORF">EA661_13875</name>
</gene>
<evidence type="ECO:0000256" key="2">
    <source>
        <dbReference type="ARBA" id="ARBA00022649"/>
    </source>
</evidence>
<proteinExistence type="inferred from homology"/>
<dbReference type="InterPro" id="IPR007712">
    <property type="entry name" value="RelE/ParE_toxin"/>
</dbReference>
<dbReference type="InterPro" id="IPR035093">
    <property type="entry name" value="RelE/ParE_toxin_dom_sf"/>
</dbReference>
<dbReference type="PANTHER" id="PTHR33755">
    <property type="entry name" value="TOXIN PARE1-RELATED"/>
    <property type="match status" value="1"/>
</dbReference>
<name>A0A4Q8LF17_9GAMM</name>
<comment type="caution">
    <text evidence="3">The sequence shown here is derived from an EMBL/GenBank/DDBJ whole genome shotgun (WGS) entry which is preliminary data.</text>
</comment>
<dbReference type="PANTHER" id="PTHR33755:SF7">
    <property type="entry name" value="TOXIN MODULE OF TOXIN-ANTITOXIN SYSTEM RELE_STBE FAMILY"/>
    <property type="match status" value="1"/>
</dbReference>
<organism evidence="3 4">
    <name type="scientific">Pseudoxanthomonas winnipegensis</name>
    <dbReference type="NCBI Taxonomy" id="2480810"/>
    <lineage>
        <taxon>Bacteria</taxon>
        <taxon>Pseudomonadati</taxon>
        <taxon>Pseudomonadota</taxon>
        <taxon>Gammaproteobacteria</taxon>
        <taxon>Lysobacterales</taxon>
        <taxon>Lysobacteraceae</taxon>
        <taxon>Pseudoxanthomonas</taxon>
    </lineage>
</organism>
<dbReference type="AlphaFoldDB" id="A0A4Q8LF17"/>
<dbReference type="Gene3D" id="3.30.2310.20">
    <property type="entry name" value="RelE-like"/>
    <property type="match status" value="1"/>
</dbReference>
<protein>
    <submittedName>
        <fullName evidence="3">Type II toxin-antitoxin system RelE/ParE family toxin</fullName>
    </submittedName>
</protein>
<accession>A0A4Q8LF17</accession>
<reference evidence="3 4" key="1">
    <citation type="submission" date="2019-02" db="EMBL/GenBank/DDBJ databases">
        <title>WGS of Pseudoxanthomonas species novum from clinical isolates.</title>
        <authorList>
            <person name="Bernier A.-M."/>
            <person name="Bernard K."/>
            <person name="Vachon A."/>
        </authorList>
    </citation>
    <scope>NUCLEOTIDE SEQUENCE [LARGE SCALE GENOMIC DNA]</scope>
    <source>
        <strain evidence="3 4">NML171202</strain>
    </source>
</reference>
<keyword evidence="2" id="KW-1277">Toxin-antitoxin system</keyword>
<evidence type="ECO:0000256" key="1">
    <source>
        <dbReference type="ARBA" id="ARBA00006226"/>
    </source>
</evidence>
<evidence type="ECO:0000313" key="3">
    <source>
        <dbReference type="EMBL" id="TAA27815.1"/>
    </source>
</evidence>
<dbReference type="InterPro" id="IPR051803">
    <property type="entry name" value="TA_system_RelE-like_toxin"/>
</dbReference>
<sequence>MPHLSWAPAAVSDIQRLYRFLLPKNADAARRAIKAIREGVTILARQPRIGRPIEDLPTEFRDWLIDFGDDGYVVRYRIQDDSVIILAVRHQKEAGF</sequence>
<dbReference type="EMBL" id="SHMB01000005">
    <property type="protein sequence ID" value="TAA27815.1"/>
    <property type="molecule type" value="Genomic_DNA"/>
</dbReference>
<dbReference type="Proteomes" id="UP000291286">
    <property type="component" value="Unassembled WGS sequence"/>
</dbReference>
<dbReference type="RefSeq" id="WP_130519710.1">
    <property type="nucleotide sequence ID" value="NZ_SHMA01000010.1"/>
</dbReference>
<dbReference type="Pfam" id="PF05016">
    <property type="entry name" value="ParE_toxin"/>
    <property type="match status" value="1"/>
</dbReference>